<evidence type="ECO:0000256" key="6">
    <source>
        <dbReference type="PIRSR" id="PIRSR000337-1"/>
    </source>
</evidence>
<comment type="caution">
    <text evidence="8">The sequence shown here is derived from an EMBL/GenBank/DDBJ whole genome shotgun (WGS) entry which is preliminary data.</text>
</comment>
<dbReference type="OrthoDB" id="6752030at2"/>
<evidence type="ECO:0000259" key="7">
    <source>
        <dbReference type="Pfam" id="PF00296"/>
    </source>
</evidence>
<dbReference type="InterPro" id="IPR011251">
    <property type="entry name" value="Luciferase-like_dom"/>
</dbReference>
<dbReference type="PANTHER" id="PTHR30011">
    <property type="entry name" value="ALKANESULFONATE MONOOXYGENASE-RELATED"/>
    <property type="match status" value="1"/>
</dbReference>
<feature type="binding site" evidence="6">
    <location>
        <position position="58"/>
    </location>
    <ligand>
        <name>FMN</name>
        <dbReference type="ChEBI" id="CHEBI:58210"/>
    </ligand>
</feature>
<evidence type="ECO:0000313" key="8">
    <source>
        <dbReference type="EMBL" id="PGH58620.1"/>
    </source>
</evidence>
<dbReference type="Proteomes" id="UP000225379">
    <property type="component" value="Unassembled WGS sequence"/>
</dbReference>
<dbReference type="PANTHER" id="PTHR30011:SF16">
    <property type="entry name" value="C2H2 FINGER DOMAIN TRANSCRIPTION FACTOR (EUROFUNG)-RELATED"/>
    <property type="match status" value="1"/>
</dbReference>
<dbReference type="Pfam" id="PF00296">
    <property type="entry name" value="Bac_luciferase"/>
    <property type="match status" value="1"/>
</dbReference>
<accession>A0A2B8BLJ7</accession>
<keyword evidence="1 6" id="KW-0285">Flavoprotein</keyword>
<dbReference type="GO" id="GO:0016705">
    <property type="term" value="F:oxidoreductase activity, acting on paired donors, with incorporation or reduction of molecular oxygen"/>
    <property type="evidence" value="ECO:0007669"/>
    <property type="project" value="InterPro"/>
</dbReference>
<name>A0A2B8BLJ7_9PROT</name>
<organism evidence="8 9">
    <name type="scientific">Azospirillum palustre</name>
    <dbReference type="NCBI Taxonomy" id="2044885"/>
    <lineage>
        <taxon>Bacteria</taxon>
        <taxon>Pseudomonadati</taxon>
        <taxon>Pseudomonadota</taxon>
        <taxon>Alphaproteobacteria</taxon>
        <taxon>Rhodospirillales</taxon>
        <taxon>Azospirillaceae</taxon>
        <taxon>Azospirillum</taxon>
    </lineage>
</organism>
<evidence type="ECO:0000256" key="2">
    <source>
        <dbReference type="ARBA" id="ARBA00022643"/>
    </source>
</evidence>
<feature type="binding site" evidence="6">
    <location>
        <position position="153"/>
    </location>
    <ligand>
        <name>FMN</name>
        <dbReference type="ChEBI" id="CHEBI:58210"/>
    </ligand>
</feature>
<dbReference type="InterPro" id="IPR036661">
    <property type="entry name" value="Luciferase-like_sf"/>
</dbReference>
<protein>
    <submittedName>
        <fullName evidence="8">5,10-methylene tetrahydromethanopterin reductase</fullName>
    </submittedName>
</protein>
<dbReference type="GO" id="GO:0004497">
    <property type="term" value="F:monooxygenase activity"/>
    <property type="evidence" value="ECO:0007669"/>
    <property type="project" value="UniProtKB-KW"/>
</dbReference>
<comment type="similarity">
    <text evidence="5">Belongs to the NtaA/SnaA/DszA monooxygenase family.</text>
</comment>
<dbReference type="SUPFAM" id="SSF51679">
    <property type="entry name" value="Bacterial luciferase-like"/>
    <property type="match status" value="1"/>
</dbReference>
<dbReference type="InterPro" id="IPR016215">
    <property type="entry name" value="NTA_MOA"/>
</dbReference>
<dbReference type="Gene3D" id="3.20.20.30">
    <property type="entry name" value="Luciferase-like domain"/>
    <property type="match status" value="1"/>
</dbReference>
<evidence type="ECO:0000313" key="9">
    <source>
        <dbReference type="Proteomes" id="UP000225379"/>
    </source>
</evidence>
<keyword evidence="3" id="KW-0560">Oxidoreductase</keyword>
<keyword evidence="2 6" id="KW-0288">FMN</keyword>
<sequence length="461" mass="50808">MAKEIRFNAFVVNRPVHQSPGLWRHPRDRSTSYQDLGYWVELARTLERGRFDTVFLADGIGVNDVYGGGIEAALRHGSQVPTNDPILLIPAMAHATRDLGFAVTGNLSFEQPYLFARRLSTLDQLTRGRLAWNIVTGKSAAGAKGLGRGIVAHDRRYDIADEFMEVVYKLWEGSWEDDAVLWDREAGIFADPAKVHRVRHDGEHYRLDAIHLTEPSPQRTPLLFQAGGSQRGRQFAARHAEGIFLAAPSKTVAGAVVRDVRRRAAENGRDPAELLFFPLVTVITGETEREAKAKLADYQSYISHEGALVLFSGWTGIDLAGRDPDEILRFENRDNGVVSTIEAFTTADPDRSWTLREIALHAGIGGQGPVIVGSPTQVADELQSWVEEVGADGFNLAYAVAPDSYVDFVDLVVPELQRRGACKRDYAPGTLREKLYGPGRARLSAPHPAAAFRHLPAEDAA</sequence>
<feature type="binding site" evidence="6">
    <location>
        <position position="229"/>
    </location>
    <ligand>
        <name>FMN</name>
        <dbReference type="ChEBI" id="CHEBI:58210"/>
    </ligand>
</feature>
<dbReference type="EMBL" id="PDKW01000038">
    <property type="protein sequence ID" value="PGH58620.1"/>
    <property type="molecule type" value="Genomic_DNA"/>
</dbReference>
<evidence type="ECO:0000256" key="1">
    <source>
        <dbReference type="ARBA" id="ARBA00022630"/>
    </source>
</evidence>
<evidence type="ECO:0000256" key="5">
    <source>
        <dbReference type="ARBA" id="ARBA00033748"/>
    </source>
</evidence>
<evidence type="ECO:0000256" key="3">
    <source>
        <dbReference type="ARBA" id="ARBA00023002"/>
    </source>
</evidence>
<reference evidence="9" key="1">
    <citation type="submission" date="2017-10" db="EMBL/GenBank/DDBJ databases">
        <authorList>
            <person name="Kravchenko I.K."/>
            <person name="Grouzdev D.S."/>
        </authorList>
    </citation>
    <scope>NUCLEOTIDE SEQUENCE [LARGE SCALE GENOMIC DNA]</scope>
    <source>
        <strain evidence="9">B2</strain>
    </source>
</reference>
<feature type="domain" description="Luciferase-like" evidence="7">
    <location>
        <begin position="25"/>
        <end position="392"/>
    </location>
</feature>
<dbReference type="PIRSF" id="PIRSF000337">
    <property type="entry name" value="NTA_MOA"/>
    <property type="match status" value="1"/>
</dbReference>
<dbReference type="RefSeq" id="WP_098735447.1">
    <property type="nucleotide sequence ID" value="NZ_PDKW01000038.1"/>
</dbReference>
<keyword evidence="4" id="KW-0503">Monooxygenase</keyword>
<dbReference type="AlphaFoldDB" id="A0A2B8BLJ7"/>
<dbReference type="NCBIfam" id="TIGR03860">
    <property type="entry name" value="FMN_nitrolo"/>
    <property type="match status" value="1"/>
</dbReference>
<feature type="binding site" evidence="6">
    <location>
        <position position="157"/>
    </location>
    <ligand>
        <name>FMN</name>
        <dbReference type="ChEBI" id="CHEBI:58210"/>
    </ligand>
</feature>
<feature type="binding site" evidence="6">
    <location>
        <position position="104"/>
    </location>
    <ligand>
        <name>FMN</name>
        <dbReference type="ChEBI" id="CHEBI:58210"/>
    </ligand>
</feature>
<keyword evidence="9" id="KW-1185">Reference proteome</keyword>
<gene>
    <name evidence="8" type="ORF">CRT60_05635</name>
</gene>
<proteinExistence type="inferred from homology"/>
<evidence type="ECO:0000256" key="4">
    <source>
        <dbReference type="ARBA" id="ARBA00023033"/>
    </source>
</evidence>
<dbReference type="InterPro" id="IPR051260">
    <property type="entry name" value="Diverse_substr_monoxygenases"/>
</dbReference>